<reference evidence="1 2" key="1">
    <citation type="submission" date="2020-08" db="EMBL/GenBank/DDBJ databases">
        <title>Draft genome sequencing of an Anaerocolumna strain isolated from anoxic soil subjected to BSD treatment.</title>
        <authorList>
            <person name="Uek A."/>
            <person name="Tonouchi A."/>
        </authorList>
    </citation>
    <scope>NUCLEOTIDE SEQUENCE [LARGE SCALE GENOMIC DNA]</scope>
    <source>
        <strain evidence="1 2">CTTW</strain>
    </source>
</reference>
<protein>
    <submittedName>
        <fullName evidence="1">Uncharacterized protein</fullName>
    </submittedName>
</protein>
<keyword evidence="2" id="KW-1185">Reference proteome</keyword>
<evidence type="ECO:0000313" key="1">
    <source>
        <dbReference type="EMBL" id="BCK00724.1"/>
    </source>
</evidence>
<dbReference type="KEGG" id="acht:bsdcttw_37640"/>
<sequence length="207" mass="24929">MKKKSVYIEISHLDYWWGIYNFKNLTDWEDVIIYEKWGKGFRKLAWTCICTKAYFRNGLEELKEDDEELEFVNKIEGFLADNDTIYHYYYDKPNDKDFFEVPYEAERNALKIKPRSIETWYPCEGIDKNVIDIVVRDFCRKFLNLETDMIIYKDEESFENAQESYVESEIQWHQCKGMVISDSLIEEIGRELNISKEKVVKLIERSV</sequence>
<gene>
    <name evidence="1" type="ORF">bsdcttw_37640</name>
</gene>
<dbReference type="Proteomes" id="UP000515703">
    <property type="component" value="Chromosome"/>
</dbReference>
<accession>A0A7I8DQM3</accession>
<reference evidence="1 2" key="2">
    <citation type="submission" date="2020-08" db="EMBL/GenBank/DDBJ databases">
        <authorList>
            <person name="Ueki A."/>
            <person name="Tonouchi A."/>
        </authorList>
    </citation>
    <scope>NUCLEOTIDE SEQUENCE [LARGE SCALE GENOMIC DNA]</scope>
    <source>
        <strain evidence="1 2">CTTW</strain>
    </source>
</reference>
<evidence type="ECO:0000313" key="2">
    <source>
        <dbReference type="Proteomes" id="UP000515703"/>
    </source>
</evidence>
<organism evidence="1 2">
    <name type="scientific">Anaerocolumna chitinilytica</name>
    <dbReference type="NCBI Taxonomy" id="1727145"/>
    <lineage>
        <taxon>Bacteria</taxon>
        <taxon>Bacillati</taxon>
        <taxon>Bacillota</taxon>
        <taxon>Clostridia</taxon>
        <taxon>Lachnospirales</taxon>
        <taxon>Lachnospiraceae</taxon>
        <taxon>Anaerocolumna</taxon>
    </lineage>
</organism>
<dbReference type="RefSeq" id="WP_185256368.1">
    <property type="nucleotide sequence ID" value="NZ_AP023368.1"/>
</dbReference>
<dbReference type="AlphaFoldDB" id="A0A7I8DQM3"/>
<dbReference type="EMBL" id="AP023368">
    <property type="protein sequence ID" value="BCK00724.1"/>
    <property type="molecule type" value="Genomic_DNA"/>
</dbReference>
<name>A0A7I8DQM3_9FIRM</name>
<proteinExistence type="predicted"/>